<dbReference type="SUPFAM" id="SSF55831">
    <property type="entry name" value="Thymidylate synthase/dCMP hydroxymethylase"/>
    <property type="match status" value="1"/>
</dbReference>
<dbReference type="STRING" id="1802207.A3D44_03335"/>
<reference evidence="3 4" key="1">
    <citation type="journal article" date="2016" name="Nat. Commun.">
        <title>Thousands of microbial genomes shed light on interconnected biogeochemical processes in an aquifer system.</title>
        <authorList>
            <person name="Anantharaman K."/>
            <person name="Brown C.T."/>
            <person name="Hug L.A."/>
            <person name="Sharon I."/>
            <person name="Castelle C.J."/>
            <person name="Probst A.J."/>
            <person name="Thomas B.C."/>
            <person name="Singh A."/>
            <person name="Wilkins M.J."/>
            <person name="Karaoz U."/>
            <person name="Brodie E.L."/>
            <person name="Williams K.H."/>
            <person name="Hubbard S.S."/>
            <person name="Banfield J.F."/>
        </authorList>
    </citation>
    <scope>NUCLEOTIDE SEQUENCE [LARGE SCALE GENOMIC DNA]</scope>
</reference>
<dbReference type="Gene3D" id="3.30.572.10">
    <property type="entry name" value="Thymidylate synthase/dCMP hydroxymethylase domain"/>
    <property type="match status" value="1"/>
</dbReference>
<protein>
    <recommendedName>
        <fullName evidence="2">Thymidylate synthase/dCMP hydroxymethylase domain-containing protein</fullName>
    </recommendedName>
</protein>
<evidence type="ECO:0000259" key="2">
    <source>
        <dbReference type="Pfam" id="PF00303"/>
    </source>
</evidence>
<dbReference type="Proteomes" id="UP000178820">
    <property type="component" value="Unassembled WGS sequence"/>
</dbReference>
<keyword evidence="1" id="KW-0808">Transferase</keyword>
<proteinExistence type="predicted"/>
<accession>A0A1G2I432</accession>
<organism evidence="3 4">
    <name type="scientific">Candidatus Staskawiczbacteria bacterium RIFCSPHIGHO2_02_FULL_42_22</name>
    <dbReference type="NCBI Taxonomy" id="1802207"/>
    <lineage>
        <taxon>Bacteria</taxon>
        <taxon>Candidatus Staskawicziibacteriota</taxon>
    </lineage>
</organism>
<evidence type="ECO:0000256" key="1">
    <source>
        <dbReference type="ARBA" id="ARBA00022679"/>
    </source>
</evidence>
<gene>
    <name evidence="3" type="ORF">A3D44_03335</name>
</gene>
<evidence type="ECO:0000313" key="3">
    <source>
        <dbReference type="EMBL" id="OGZ69582.1"/>
    </source>
</evidence>
<evidence type="ECO:0000313" key="4">
    <source>
        <dbReference type="Proteomes" id="UP000178820"/>
    </source>
</evidence>
<dbReference type="GO" id="GO:0016740">
    <property type="term" value="F:transferase activity"/>
    <property type="evidence" value="ECO:0007669"/>
    <property type="project" value="UniProtKB-KW"/>
</dbReference>
<dbReference type="Pfam" id="PF00303">
    <property type="entry name" value="Thymidylat_synt"/>
    <property type="match status" value="1"/>
</dbReference>
<feature type="domain" description="Thymidylate synthase/dCMP hydroxymethylase" evidence="2">
    <location>
        <begin position="70"/>
        <end position="251"/>
    </location>
</feature>
<comment type="caution">
    <text evidence="3">The sequence shown here is derived from an EMBL/GenBank/DDBJ whole genome shotgun (WGS) entry which is preliminary data.</text>
</comment>
<dbReference type="EMBL" id="MHOT01000008">
    <property type="protein sequence ID" value="OGZ69582.1"/>
    <property type="molecule type" value="Genomic_DNA"/>
</dbReference>
<sequence>MKKLIFSGQTFDIIGDSVDKLVIRGLTHIKNKGERISARGLTGLQAYNVNYVLVNPKNRIHWLRAPASVTYLSRELLMYFKGSLNIKGMGDLAKVWLEFTDAKGRINSNYGYYVFYQKTGDGISQYESVINSLLKEPQSRRAVINIDSVKNKTNASKDIPCNIAIHFFIHKNYLSSVVFARSIDVITGLPYDMGFFSFVTELAYKDLKKRGLKKLKLGYCTIKCNLTQLYDTRLALAQKIHKKRESKEVNMPFIDSAKDVLKDIYQGSAHTKIIKWCYDHR</sequence>
<dbReference type="InterPro" id="IPR036926">
    <property type="entry name" value="Thymidate_synth/dCMP_Mease_sf"/>
</dbReference>
<name>A0A1G2I432_9BACT</name>
<dbReference type="InterPro" id="IPR023451">
    <property type="entry name" value="Thymidate_synth/dCMP_Mease_dom"/>
</dbReference>
<dbReference type="AlphaFoldDB" id="A0A1G2I432"/>